<evidence type="ECO:0000256" key="1">
    <source>
        <dbReference type="ARBA" id="ARBA00022801"/>
    </source>
</evidence>
<dbReference type="EMBL" id="WMEQ01000001">
    <property type="protein sequence ID" value="MYL32372.1"/>
    <property type="molecule type" value="Genomic_DNA"/>
</dbReference>
<dbReference type="InterPro" id="IPR050535">
    <property type="entry name" value="DNA_Repair-Maintenance_Comp"/>
</dbReference>
<dbReference type="Pfam" id="PF00149">
    <property type="entry name" value="Metallophos"/>
    <property type="match status" value="1"/>
</dbReference>
<name>A0A6I4ZWY7_9BACI</name>
<dbReference type="PANTHER" id="PTHR30337:SF7">
    <property type="entry name" value="PHOSPHOESTERASE"/>
    <property type="match status" value="1"/>
</dbReference>
<dbReference type="InterPro" id="IPR029052">
    <property type="entry name" value="Metallo-depent_PP-like"/>
</dbReference>
<proteinExistence type="predicted"/>
<dbReference type="PIRSF" id="PIRSF033091">
    <property type="entry name" value="Pesterase_YhaO"/>
    <property type="match status" value="1"/>
</dbReference>
<keyword evidence="3" id="KW-0269">Exonuclease</keyword>
<dbReference type="Proteomes" id="UP000468638">
    <property type="component" value="Unassembled WGS sequence"/>
</dbReference>
<dbReference type="PANTHER" id="PTHR30337">
    <property type="entry name" value="COMPONENT OF ATP-DEPENDENT DSDNA EXONUCLEASE"/>
    <property type="match status" value="1"/>
</dbReference>
<sequence>MHSCASFDTIKSMRLNREELLCMKGSIRFLHCADLHIDSPFKGYYYLPGPLFRDVRESTFKAFDRLINHAIEQQVDFVLMAGDIFDQDGRSLKAQLHFKKGLERLAECRIHTYVSHGNHDYMNATFYPMTYPEYVHVFETEEVKSFPFYKNGEKLADIHGFSYEQRAVHHSKHQDFTPSSEGIYNIGMLHGSLSTNTEHDVYAPFSIEQLLQRGMDYWALGHIHKKQVLHKDPYIVYPGNIQGRHRNEQGEKGCYIVDLSENTTSLTFCPTENIQFNVETFQVEEQTNLHDLETTVQSLKDDKRMECGKAFIEVTFQGSLPFPKGQEQSMIDELKDIWNEQEEEAADWIWISRVHTSITPNWDREQLSNGAHFIGELIRQFDNHQDIEDHLHELLYHKHMRKYLQPFSEEEKQDLLNRAEQLLLQKLLKGE</sequence>
<reference evidence="3 4" key="1">
    <citation type="submission" date="2019-11" db="EMBL/GenBank/DDBJ databases">
        <title>Genome sequences of 17 halophilic strains isolated from different environments.</title>
        <authorList>
            <person name="Furrow R.E."/>
        </authorList>
    </citation>
    <scope>NUCLEOTIDE SEQUENCE [LARGE SCALE GENOMIC DNA]</scope>
    <source>
        <strain evidence="3 4">22514_16_FS</strain>
    </source>
</reference>
<dbReference type="Gene3D" id="3.60.21.10">
    <property type="match status" value="1"/>
</dbReference>
<comment type="caution">
    <text evidence="3">The sequence shown here is derived from an EMBL/GenBank/DDBJ whole genome shotgun (WGS) entry which is preliminary data.</text>
</comment>
<dbReference type="InterPro" id="IPR041796">
    <property type="entry name" value="Mre11_N"/>
</dbReference>
<dbReference type="InterPro" id="IPR014576">
    <property type="entry name" value="Pesterase_YhaO"/>
</dbReference>
<organism evidence="3 4">
    <name type="scientific">Pontibacillus yanchengensis</name>
    <dbReference type="NCBI Taxonomy" id="462910"/>
    <lineage>
        <taxon>Bacteria</taxon>
        <taxon>Bacillati</taxon>
        <taxon>Bacillota</taxon>
        <taxon>Bacilli</taxon>
        <taxon>Bacillales</taxon>
        <taxon>Bacillaceae</taxon>
        <taxon>Pontibacillus</taxon>
    </lineage>
</organism>
<evidence type="ECO:0000313" key="4">
    <source>
        <dbReference type="Proteomes" id="UP000468638"/>
    </source>
</evidence>
<accession>A0A6I4ZWY7</accession>
<protein>
    <submittedName>
        <fullName evidence="3">DNA repair exonuclease</fullName>
    </submittedName>
</protein>
<evidence type="ECO:0000313" key="3">
    <source>
        <dbReference type="EMBL" id="MYL32372.1"/>
    </source>
</evidence>
<evidence type="ECO:0000259" key="2">
    <source>
        <dbReference type="Pfam" id="PF00149"/>
    </source>
</evidence>
<dbReference type="CDD" id="cd00840">
    <property type="entry name" value="MPP_Mre11_N"/>
    <property type="match status" value="1"/>
</dbReference>
<dbReference type="GO" id="GO:0004527">
    <property type="term" value="F:exonuclease activity"/>
    <property type="evidence" value="ECO:0007669"/>
    <property type="project" value="UniProtKB-KW"/>
</dbReference>
<dbReference type="InterPro" id="IPR004843">
    <property type="entry name" value="Calcineurin-like_PHP"/>
</dbReference>
<keyword evidence="3" id="KW-0540">Nuclease</keyword>
<dbReference type="SUPFAM" id="SSF56300">
    <property type="entry name" value="Metallo-dependent phosphatases"/>
    <property type="match status" value="1"/>
</dbReference>
<gene>
    <name evidence="3" type="ORF">GLW05_01965</name>
</gene>
<dbReference type="AlphaFoldDB" id="A0A6I4ZWY7"/>
<keyword evidence="1" id="KW-0378">Hydrolase</keyword>
<feature type="domain" description="Calcineurin-like phosphoesterase" evidence="2">
    <location>
        <begin position="27"/>
        <end position="225"/>
    </location>
</feature>